<dbReference type="KEGG" id="ebi:EbC_pEb17200660"/>
<dbReference type="Pfam" id="PF10798">
    <property type="entry name" value="YmgB"/>
    <property type="match status" value="1"/>
</dbReference>
<dbReference type="InterPro" id="IPR024753">
    <property type="entry name" value="AriR"/>
</dbReference>
<dbReference type="HOGENOM" id="CLU_164045_0_0_6"/>
<dbReference type="Gene3D" id="1.20.5.5260">
    <property type="match status" value="1"/>
</dbReference>
<reference evidence="2 3" key="1">
    <citation type="journal article" date="2010" name="BMC Genomics">
        <title>Genome comparison of the epiphytic bacteria Erwinia billingiae and E. tasmaniensis with the pear pathogen E. pyrifoliae.</title>
        <authorList>
            <person name="Kube M."/>
            <person name="Migdoll A.M."/>
            <person name="Gehring I."/>
            <person name="Heitmann K."/>
            <person name="Mayer Y."/>
            <person name="Kuhl H."/>
            <person name="Knaust F."/>
            <person name="Geider K."/>
            <person name="Reinhardt R."/>
        </authorList>
    </citation>
    <scope>NUCLEOTIDE SEQUENCE [LARGE SCALE GENOMIC DNA]</scope>
    <source>
        <strain evidence="2 3">Eb661</strain>
        <plasmid evidence="2">pEB170</plasmid>
    </source>
</reference>
<gene>
    <name evidence="2" type="primary">ycgZ</name>
    <name evidence="2" type="ordered locus">EbC_pEb17200660</name>
</gene>
<sequence length="82" mass="9321">MRQTESNPQTADQIAHHFSRPSLPTQQETMGRIVAEILASGKNLNRKAICTRLLQRLEHASGAEEERHYQQLIGLLFGRDPQ</sequence>
<feature type="compositionally biased region" description="Polar residues" evidence="1">
    <location>
        <begin position="1"/>
        <end position="12"/>
    </location>
</feature>
<accession>D8MJS1</accession>
<evidence type="ECO:0000313" key="3">
    <source>
        <dbReference type="Proteomes" id="UP000008793"/>
    </source>
</evidence>
<dbReference type="GeneID" id="90509863"/>
<dbReference type="NCBIfam" id="NF040640">
    <property type="entry name" value="YcgZ_fam"/>
    <property type="match status" value="1"/>
</dbReference>
<name>D8MJS1_ERWBE</name>
<dbReference type="AlphaFoldDB" id="D8MJS1"/>
<organism evidence="3">
    <name type="scientific">Erwinia billingiae (strain Eb661)</name>
    <dbReference type="NCBI Taxonomy" id="634500"/>
    <lineage>
        <taxon>Bacteria</taxon>
        <taxon>Pseudomonadati</taxon>
        <taxon>Pseudomonadota</taxon>
        <taxon>Gammaproteobacteria</taxon>
        <taxon>Enterobacterales</taxon>
        <taxon>Erwiniaceae</taxon>
        <taxon>Erwinia</taxon>
    </lineage>
</organism>
<keyword evidence="3" id="KW-1185">Reference proteome</keyword>
<feature type="region of interest" description="Disordered" evidence="1">
    <location>
        <begin position="1"/>
        <end position="27"/>
    </location>
</feature>
<dbReference type="Proteomes" id="UP000008793">
    <property type="component" value="Plasmid pEB170"/>
</dbReference>
<dbReference type="RefSeq" id="WP_013199886.1">
    <property type="nucleotide sequence ID" value="NC_014305.1"/>
</dbReference>
<protein>
    <submittedName>
        <fullName evidence="2">Conserved uncharacterized protein</fullName>
    </submittedName>
</protein>
<proteinExistence type="predicted"/>
<evidence type="ECO:0000313" key="2">
    <source>
        <dbReference type="EMBL" id="CAX53519.1"/>
    </source>
</evidence>
<dbReference type="EMBL" id="FP236830">
    <property type="protein sequence ID" value="CAX53519.1"/>
    <property type="molecule type" value="Genomic_DNA"/>
</dbReference>
<geneLocation type="plasmid" evidence="2 3">
    <name>pEB170</name>
</geneLocation>
<keyword evidence="2" id="KW-0614">Plasmid</keyword>
<evidence type="ECO:0000256" key="1">
    <source>
        <dbReference type="SAM" id="MobiDB-lite"/>
    </source>
</evidence>
<dbReference type="GO" id="GO:0071468">
    <property type="term" value="P:cellular response to acidic pH"/>
    <property type="evidence" value="ECO:0007669"/>
    <property type="project" value="InterPro"/>
</dbReference>